<reference evidence="1 2" key="1">
    <citation type="journal article" date="2019" name="Int. J. Syst. Evol. Microbiol.">
        <title>The Global Catalogue of Microorganisms (GCM) 10K type strain sequencing project: providing services to taxonomists for standard genome sequencing and annotation.</title>
        <authorList>
            <consortium name="The Broad Institute Genomics Platform"/>
            <consortium name="The Broad Institute Genome Sequencing Center for Infectious Disease"/>
            <person name="Wu L."/>
            <person name="Ma J."/>
        </authorList>
    </citation>
    <scope>NUCLEOTIDE SEQUENCE [LARGE SCALE GENOMIC DNA]</scope>
    <source>
        <strain evidence="1 2">DT72</strain>
    </source>
</reference>
<name>A0ABD5WPV4_9EURY</name>
<dbReference type="GeneID" id="79304009"/>
<sequence>MPQLEITLSDDVDMQIDQLVSQEEFVDRQEALEEVLSLGIKEYQTTMESNTRDEMEFADEMMETTERSLGDEDEGYRF</sequence>
<proteinExistence type="predicted"/>
<keyword evidence="2" id="KW-1185">Reference proteome</keyword>
<dbReference type="RefSeq" id="WP_276279436.1">
    <property type="nucleotide sequence ID" value="NZ_CP119809.1"/>
</dbReference>
<evidence type="ECO:0000313" key="2">
    <source>
        <dbReference type="Proteomes" id="UP001596407"/>
    </source>
</evidence>
<evidence type="ECO:0008006" key="3">
    <source>
        <dbReference type="Google" id="ProtNLM"/>
    </source>
</evidence>
<organism evidence="1 2">
    <name type="scientific">Halorussus caseinilyticus</name>
    <dbReference type="NCBI Taxonomy" id="3034025"/>
    <lineage>
        <taxon>Archaea</taxon>
        <taxon>Methanobacteriati</taxon>
        <taxon>Methanobacteriota</taxon>
        <taxon>Stenosarchaea group</taxon>
        <taxon>Halobacteria</taxon>
        <taxon>Halobacteriales</taxon>
        <taxon>Haladaptataceae</taxon>
        <taxon>Halorussus</taxon>
    </lineage>
</organism>
<gene>
    <name evidence="1" type="ORF">ACFQJ6_23080</name>
</gene>
<dbReference type="Pfam" id="PF23434">
    <property type="entry name" value="DUF7120"/>
    <property type="match status" value="1"/>
</dbReference>
<dbReference type="EMBL" id="JBHSZH010000005">
    <property type="protein sequence ID" value="MFC7082531.1"/>
    <property type="molecule type" value="Genomic_DNA"/>
</dbReference>
<dbReference type="InterPro" id="IPR055544">
    <property type="entry name" value="DUF7120"/>
</dbReference>
<dbReference type="Proteomes" id="UP001596407">
    <property type="component" value="Unassembled WGS sequence"/>
</dbReference>
<dbReference type="AlphaFoldDB" id="A0ABD5WPV4"/>
<protein>
    <recommendedName>
        <fullName evidence="3">Cell surface protein</fullName>
    </recommendedName>
</protein>
<comment type="caution">
    <text evidence="1">The sequence shown here is derived from an EMBL/GenBank/DDBJ whole genome shotgun (WGS) entry which is preliminary data.</text>
</comment>
<accession>A0ABD5WPV4</accession>
<evidence type="ECO:0000313" key="1">
    <source>
        <dbReference type="EMBL" id="MFC7082531.1"/>
    </source>
</evidence>